<comment type="caution">
    <text evidence="2">The sequence shown here is derived from an EMBL/GenBank/DDBJ whole genome shotgun (WGS) entry which is preliminary data.</text>
</comment>
<organism evidence="2 3">
    <name type="scientific">Acidiferrimicrobium australe</name>
    <dbReference type="NCBI Taxonomy" id="2664430"/>
    <lineage>
        <taxon>Bacteria</taxon>
        <taxon>Bacillati</taxon>
        <taxon>Actinomycetota</taxon>
        <taxon>Acidimicrobiia</taxon>
        <taxon>Acidimicrobiales</taxon>
        <taxon>Acidimicrobiaceae</taxon>
        <taxon>Acidiferrimicrobium</taxon>
    </lineage>
</organism>
<sequence length="353" mass="36589">MSGPLRAGLPGVLQLPGLARWHLAAGRLVTEVATPPGWRYRLVRIGTASGTGAAPTVGTRRESRGHSPGVVDLHRPGHRELAVDVGRDVVTDGSFARGPWQTQVGNCDAVDGRNVGAAVTGNVLAGAGPAGELALRLRASTDSACESTTLRWPGGPLLLSMWVRNLGGAPPRICVWETARRHCAAGTAVLPDSSTWTHVQAVLTPNPAAGSLRLYAYADSLAPGQATVDEYAGIAAYPVRRVGPLALLATPDRTVLRDLRLADSSYTSAWSAPRGRHVLVDGMRNGWLPDAGGAPGGPVRFAPARLEREADLVSLGAALVACALAAMAVARATGRYRHAPIRSGPGQSVGAAP</sequence>
<keyword evidence="3" id="KW-1185">Reference proteome</keyword>
<feature type="region of interest" description="Disordered" evidence="1">
    <location>
        <begin position="51"/>
        <end position="74"/>
    </location>
</feature>
<evidence type="ECO:0000313" key="3">
    <source>
        <dbReference type="Proteomes" id="UP000437736"/>
    </source>
</evidence>
<reference evidence="2 3" key="1">
    <citation type="submission" date="2019-11" db="EMBL/GenBank/DDBJ databases">
        <title>Acidiferrimicrobium australis gen. nov., sp. nov., an acidophilic and obligately heterotrophic, member of the Actinobacteria that catalyses dissimilatory oxido- reduction of iron isolated from metal-rich acidic water in Chile.</title>
        <authorList>
            <person name="Gonzalez D."/>
            <person name="Huber K."/>
            <person name="Hedrich S."/>
            <person name="Rojas-Villalobos C."/>
            <person name="Quatrini R."/>
            <person name="Dinamarca M.A."/>
            <person name="Schwarz A."/>
            <person name="Canales C."/>
            <person name="Nancucheo I."/>
        </authorList>
    </citation>
    <scope>NUCLEOTIDE SEQUENCE [LARGE SCALE GENOMIC DNA]</scope>
    <source>
        <strain evidence="2 3">USS-CCA1</strain>
    </source>
</reference>
<dbReference type="EMBL" id="WJHE01000389">
    <property type="protein sequence ID" value="MST32785.1"/>
    <property type="molecule type" value="Genomic_DNA"/>
</dbReference>
<proteinExistence type="predicted"/>
<evidence type="ECO:0000256" key="1">
    <source>
        <dbReference type="SAM" id="MobiDB-lite"/>
    </source>
</evidence>
<evidence type="ECO:0000313" key="2">
    <source>
        <dbReference type="EMBL" id="MST32785.1"/>
    </source>
</evidence>
<dbReference type="Proteomes" id="UP000437736">
    <property type="component" value="Unassembled WGS sequence"/>
</dbReference>
<name>A0ABW9QSG6_9ACTN</name>
<protein>
    <recommendedName>
        <fullName evidence="4">LamG domain-containing protein</fullName>
    </recommendedName>
</protein>
<evidence type="ECO:0008006" key="4">
    <source>
        <dbReference type="Google" id="ProtNLM"/>
    </source>
</evidence>
<gene>
    <name evidence="2" type="ORF">GHK86_08630</name>
</gene>
<accession>A0ABW9QSG6</accession>